<dbReference type="Proteomes" id="UP000275385">
    <property type="component" value="Unassembled WGS sequence"/>
</dbReference>
<evidence type="ECO:0000313" key="15">
    <source>
        <dbReference type="EMBL" id="RKU44488.1"/>
    </source>
</evidence>
<dbReference type="PANTHER" id="PTHR19306">
    <property type="entry name" value="STRUCTURAL MAINTENANCE OF CHROMOSOMES 5,6 SMC5, SMC6"/>
    <property type="match status" value="1"/>
</dbReference>
<dbReference type="SUPFAM" id="SSF52540">
    <property type="entry name" value="P-loop containing nucleoside triphosphate hydrolases"/>
    <property type="match status" value="1"/>
</dbReference>
<evidence type="ECO:0000256" key="4">
    <source>
        <dbReference type="ARBA" id="ARBA00022454"/>
    </source>
</evidence>
<evidence type="ECO:0000259" key="14">
    <source>
        <dbReference type="Pfam" id="PF13476"/>
    </source>
</evidence>
<dbReference type="Gene3D" id="3.40.50.300">
    <property type="entry name" value="P-loop containing nucleotide triphosphate hydrolases"/>
    <property type="match status" value="2"/>
</dbReference>
<dbReference type="GO" id="GO:0005524">
    <property type="term" value="F:ATP binding"/>
    <property type="evidence" value="ECO:0007669"/>
    <property type="project" value="UniProtKB-KW"/>
</dbReference>
<dbReference type="GO" id="GO:0003684">
    <property type="term" value="F:damaged DNA binding"/>
    <property type="evidence" value="ECO:0007669"/>
    <property type="project" value="TreeGrafter"/>
</dbReference>
<keyword evidence="16" id="KW-1185">Reference proteome</keyword>
<dbReference type="Pfam" id="PF13476">
    <property type="entry name" value="AAA_23"/>
    <property type="match status" value="1"/>
</dbReference>
<keyword evidence="7" id="KW-0067">ATP-binding</keyword>
<comment type="similarity">
    <text evidence="3">Belongs to the SMC family. SMC6 subfamily.</text>
</comment>
<evidence type="ECO:0000313" key="16">
    <source>
        <dbReference type="Proteomes" id="UP000275385"/>
    </source>
</evidence>
<protein>
    <submittedName>
        <fullName evidence="15">Structural maintenance of chromosomes protein 6</fullName>
    </submittedName>
</protein>
<evidence type="ECO:0000256" key="3">
    <source>
        <dbReference type="ARBA" id="ARBA00006793"/>
    </source>
</evidence>
<dbReference type="InterPro" id="IPR027417">
    <property type="entry name" value="P-loop_NTPase"/>
</dbReference>
<evidence type="ECO:0000256" key="2">
    <source>
        <dbReference type="ARBA" id="ARBA00004286"/>
    </source>
</evidence>
<dbReference type="EMBL" id="QVQW01000030">
    <property type="protein sequence ID" value="RKU44488.1"/>
    <property type="molecule type" value="Genomic_DNA"/>
</dbReference>
<gene>
    <name evidence="15" type="primary">SMC6</name>
    <name evidence="15" type="ORF">DL546_004413</name>
</gene>
<dbReference type="AlphaFoldDB" id="A0A420Y9B5"/>
<evidence type="ECO:0000256" key="13">
    <source>
        <dbReference type="SAM" id="MobiDB-lite"/>
    </source>
</evidence>
<evidence type="ECO:0000256" key="12">
    <source>
        <dbReference type="SAM" id="Coils"/>
    </source>
</evidence>
<dbReference type="GO" id="GO:0003697">
    <property type="term" value="F:single-stranded DNA binding"/>
    <property type="evidence" value="ECO:0007669"/>
    <property type="project" value="TreeGrafter"/>
</dbReference>
<feature type="coiled-coil region" evidence="12">
    <location>
        <begin position="771"/>
        <end position="928"/>
    </location>
</feature>
<keyword evidence="8 12" id="KW-0175">Coiled coil</keyword>
<evidence type="ECO:0000256" key="7">
    <source>
        <dbReference type="ARBA" id="ARBA00022840"/>
    </source>
</evidence>
<evidence type="ECO:0000256" key="8">
    <source>
        <dbReference type="ARBA" id="ARBA00023054"/>
    </source>
</evidence>
<feature type="compositionally biased region" description="Basic and acidic residues" evidence="13">
    <location>
        <begin position="517"/>
        <end position="527"/>
    </location>
</feature>
<evidence type="ECO:0000256" key="11">
    <source>
        <dbReference type="ARBA" id="ARBA00023242"/>
    </source>
</evidence>
<reference evidence="15 16" key="1">
    <citation type="submission" date="2018-08" db="EMBL/GenBank/DDBJ databases">
        <title>Draft genome of the lignicolous fungus Coniochaeta pulveracea.</title>
        <authorList>
            <person name="Borstlap C.J."/>
            <person name="De Witt R.N."/>
            <person name="Botha A."/>
            <person name="Volschenk H."/>
        </authorList>
    </citation>
    <scope>NUCLEOTIDE SEQUENCE [LARGE SCALE GENOMIC DNA]</scope>
    <source>
        <strain evidence="15 16">CAB683</strain>
    </source>
</reference>
<name>A0A420Y9B5_9PEZI</name>
<evidence type="ECO:0000256" key="5">
    <source>
        <dbReference type="ARBA" id="ARBA00022741"/>
    </source>
</evidence>
<keyword evidence="4" id="KW-0158">Chromosome</keyword>
<dbReference type="GO" id="GO:0030915">
    <property type="term" value="C:Smc5-Smc6 complex"/>
    <property type="evidence" value="ECO:0007669"/>
    <property type="project" value="TreeGrafter"/>
</dbReference>
<feature type="region of interest" description="Disordered" evidence="13">
    <location>
        <begin position="517"/>
        <end position="550"/>
    </location>
</feature>
<proteinExistence type="inferred from homology"/>
<accession>A0A420Y9B5</accession>
<evidence type="ECO:0000256" key="1">
    <source>
        <dbReference type="ARBA" id="ARBA00004123"/>
    </source>
</evidence>
<feature type="compositionally biased region" description="Basic and acidic residues" evidence="13">
    <location>
        <begin position="535"/>
        <end position="550"/>
    </location>
</feature>
<feature type="region of interest" description="Disordered" evidence="13">
    <location>
        <begin position="1"/>
        <end position="88"/>
    </location>
</feature>
<keyword evidence="5" id="KW-0547">Nucleotide-binding</keyword>
<sequence>MPGRTINGLAGPSRKRRANDGNDEEEVEIQHASSNLRTDAPKRARLSHAGPSKTAGRREETPSEESDNDEEDEDRGGIASPPKTQYEEMRDNDFRHLEHQDRDDLLATQMIRRNQLRADELLGDNHAAPNGILESITCINFMCHERLHCDLGPLLNFIVGENGSGKSAILTAITLCLGGKASSTNRGGSLKNFVKEGCERASLIVKIKNQGEDGYRRDLYGDSILVERHFSKNGASGFKVKSEMGAIISTKKSEVDEIVEYYALQVDNPLNVLSQDNARQFLNQATPAQKYKYFFEGVQLEQLDRDYRLVQEFLEQSEAKAPLQRERVETLKADVKKAEKAYESAKSNGQARRQLRLLRNQMVWAQVTEQEQILADMDQEILNYDQEIEHLQEEISSYTAKMQEFDGIIAEKKALLDAAKQEDDEYEAGLEEFKKRYNEGRKTLEALHQDERNAHMEATRARDRRAELEVKIEQEMTRLEESNGDKPVQLRKEMDAMQKRRKDMEDEVAATKETVKGRETRYEDAQSKCKASQQAEKEASRAVQQKKKEIDDAKRVLSQLQNGQGGKYDAYPKGMEALVKAIAQDNGFKDRPIGPIGTHIQLLKPEWSTILEKQLGNLSDFLVTNVADQKRLQTHIDRHIREEKQNPQPYVPIQITIGRFTTIDARGHEPDEQFDTILRVLNIDNDIVKSQLIISNSIEQIILVRDRVKAEEIMFGDRPPRNVKMCFCEHDGRRNHGLMLTNKGGGARGTAVIFPHPRQPARMKTDRGAQVKAKQEMVEYLQQELRGLQDRHAQLRQEHERDLKELAEIQTELQAKNKAIKSLEKQILTVVDVQIQHLEAQLDAFEGADSRLDGLRTDLREAQEKEEHYGTQYAELVVKKENYNTEIEQRRAAYRAEKDRKKEFEKKVQDAELIVQRLEETRKITLEELNAKHHQLDSDKIEKNRTVALREDQVEGIKSVTEQAKHYGDRVHIAEGQTHETLKAQYQAIHRQVAEAEKNRGMTDKEAMEQYTQAKQAYEAAYQSLKVLEKINAQMKKTLQERLNKWRLFQRFVSANARGAFATLLSERGFRGQLLLDHKNHTLQLVVQTEKTEKNAAGKSTKSLSGGEKSFSSICLLLAIWDAMGSPLRCLDEFDVFMDNVNRAISTNMLISSARRSVGRQFILITPNAIEGRAKLDKDVHIIRLTDPRQRRLADP</sequence>
<evidence type="ECO:0000256" key="9">
    <source>
        <dbReference type="ARBA" id="ARBA00023172"/>
    </source>
</evidence>
<dbReference type="OrthoDB" id="10072614at2759"/>
<evidence type="ECO:0000256" key="10">
    <source>
        <dbReference type="ARBA" id="ARBA00023204"/>
    </source>
</evidence>
<keyword evidence="6" id="KW-0227">DNA damage</keyword>
<dbReference type="PANTHER" id="PTHR19306:SF6">
    <property type="entry name" value="STRUCTURAL MAINTENANCE OF CHROMOSOMES PROTEIN 6"/>
    <property type="match status" value="1"/>
</dbReference>
<dbReference type="GO" id="GO:0000724">
    <property type="term" value="P:double-strand break repair via homologous recombination"/>
    <property type="evidence" value="ECO:0007669"/>
    <property type="project" value="TreeGrafter"/>
</dbReference>
<keyword evidence="9" id="KW-0233">DNA recombination</keyword>
<comment type="subcellular location">
    <subcellularLocation>
        <location evidence="2">Chromosome</location>
    </subcellularLocation>
    <subcellularLocation>
        <location evidence="1">Nucleus</location>
    </subcellularLocation>
</comment>
<dbReference type="InterPro" id="IPR038729">
    <property type="entry name" value="Rad50/SbcC_AAA"/>
</dbReference>
<dbReference type="GO" id="GO:0005634">
    <property type="term" value="C:nucleus"/>
    <property type="evidence" value="ECO:0007669"/>
    <property type="project" value="UniProtKB-SubCell"/>
</dbReference>
<dbReference type="GO" id="GO:0016887">
    <property type="term" value="F:ATP hydrolysis activity"/>
    <property type="evidence" value="ECO:0007669"/>
    <property type="project" value="InterPro"/>
</dbReference>
<feature type="coiled-coil region" evidence="12">
    <location>
        <begin position="979"/>
        <end position="1028"/>
    </location>
</feature>
<evidence type="ECO:0000256" key="6">
    <source>
        <dbReference type="ARBA" id="ARBA00022763"/>
    </source>
</evidence>
<keyword evidence="11" id="KW-0539">Nucleus</keyword>
<feature type="domain" description="Rad50/SbcC-type AAA" evidence="14">
    <location>
        <begin position="135"/>
        <end position="402"/>
    </location>
</feature>
<keyword evidence="10" id="KW-0234">DNA repair</keyword>
<organism evidence="15 16">
    <name type="scientific">Coniochaeta pulveracea</name>
    <dbReference type="NCBI Taxonomy" id="177199"/>
    <lineage>
        <taxon>Eukaryota</taxon>
        <taxon>Fungi</taxon>
        <taxon>Dikarya</taxon>
        <taxon>Ascomycota</taxon>
        <taxon>Pezizomycotina</taxon>
        <taxon>Sordariomycetes</taxon>
        <taxon>Sordariomycetidae</taxon>
        <taxon>Coniochaetales</taxon>
        <taxon>Coniochaetaceae</taxon>
        <taxon>Coniochaeta</taxon>
    </lineage>
</organism>
<comment type="caution">
    <text evidence="15">The sequence shown here is derived from an EMBL/GenBank/DDBJ whole genome shotgun (WGS) entry which is preliminary data.</text>
</comment>
<dbReference type="STRING" id="177199.A0A420Y9B5"/>
<dbReference type="GO" id="GO:0035861">
    <property type="term" value="C:site of double-strand break"/>
    <property type="evidence" value="ECO:0007669"/>
    <property type="project" value="TreeGrafter"/>
</dbReference>
<feature type="compositionally biased region" description="Acidic residues" evidence="13">
    <location>
        <begin position="62"/>
        <end position="74"/>
    </location>
</feature>